<gene>
    <name evidence="3" type="ORF">ESA94_18220</name>
</gene>
<organism evidence="3 4">
    <name type="scientific">Lacibacter luteus</name>
    <dbReference type="NCBI Taxonomy" id="2508719"/>
    <lineage>
        <taxon>Bacteria</taxon>
        <taxon>Pseudomonadati</taxon>
        <taxon>Bacteroidota</taxon>
        <taxon>Chitinophagia</taxon>
        <taxon>Chitinophagales</taxon>
        <taxon>Chitinophagaceae</taxon>
        <taxon>Lacibacter</taxon>
    </lineage>
</organism>
<evidence type="ECO:0000313" key="3">
    <source>
        <dbReference type="EMBL" id="RXK58568.1"/>
    </source>
</evidence>
<dbReference type="Pfam" id="PF19404">
    <property type="entry name" value="DUF5977"/>
    <property type="match status" value="1"/>
</dbReference>
<accession>A0A4Q1CF87</accession>
<feature type="chain" id="PRO_5021015158" description="DUF5977 domain-containing protein" evidence="1">
    <location>
        <begin position="21"/>
        <end position="1415"/>
    </location>
</feature>
<feature type="domain" description="DUF5977" evidence="2">
    <location>
        <begin position="1244"/>
        <end position="1307"/>
    </location>
</feature>
<dbReference type="EMBL" id="SDHW01000006">
    <property type="protein sequence ID" value="RXK58568.1"/>
    <property type="molecule type" value="Genomic_DNA"/>
</dbReference>
<protein>
    <recommendedName>
        <fullName evidence="2">DUF5977 domain-containing protein</fullName>
    </recommendedName>
</protein>
<sequence>MKRVGIFIGLLLIISSNLSGQVHLQTGSAQYSYPLFKYSDESNGFGTTIELQYVSGSGVKVNEIADDVGLGWGLGAGGFIQRVQYGEPDDQDSRNLFPPITNNCTNPVGSFNQNIAYWDPVLVDIVQATMSVKPGAHDYINNYYPNGYMFSEFVLSPDITQTPNSCMLPGDLVFTPRFKSDHDKRIKYSRRALADRQQDVFTFNFNGRVGSFVIGRDHSITILPDSKLKIRFELTDMTSNNIRTKISSFIITDEYGIEFKFSTLNLTEVLNYINPINLYNTNANQTQISTNIYRATSTGKYIVDKWFLSEIKNPRTGAKIVFNYEDYYPDFIGSYNMACSFIQEQQYYGVYGTFSRSFTITENRIKGRSKRIREIVLPGNSKYQFVYGGQQRMDSGPKTTPLTEVKEYVENNLRKSFRFKYGYFYKKEILEFSNTTLYTMTQNQKRFLRLCLRSVQEISSEETSIVPPTTFEYYTGSESSDPLEIVPPFGSFSQDHWGYYTSINQDITENEYPTAANMNLLFMNRMQIGATFYPFGNYESRTPTYNYAALGILKSVTNPQQGKLTYVYEQNQGKTGMHVKNASSPLNYNQGVRVKKCITIDPVINSSQTVVEYSYTDDDGTSSGWGFEQTTEPFYTTTKQLYHYKDDGTYSYSANSMSGKSESFFQTYVFRDIMSSIDFASKAYSFYQTISATTKMSGPLLVADFVLFVGINLIQASNANATFTIVNSGFYPSSTISPLPIMYSRVKVKNVSANVNSGYTVHKFTSPATYNDQIPPMSFPYSPKMRFLPWKYGLPLITTHYDAQDKKVKEEENIYNQAAFERDLTTNTNNLSCYVETNAIVDYILHNSQGGGYTNYLSYSFYYPRTGRSEVSETKIRNYNSTGVFNETTLIYNYSPKNFQINEITTVKSDGQVSGERIYYPLDYEQNSVMQLCSTNNIINVPVCKVTWKKESSSSTEKKVVIASLTEYAVISNGDIKPIKVYHSELDEPTVSDILDPEQVKNNLLNYSFLKESKRITYTDEGDVLTVTSNGTISTSTLYDYSSSLPVAKIDNGNFEEGVAYTSFEGTKNHEAAGINKWGYGTHLIKSSQGAITGSMAYDLVGSMWINSLNSNKKYILSFWVKGPRPGVNINFPGGGNQIIDNQLTLVRSVNGWFLYQGEISGAEGIGIWKNNSNECLIDEVRVYPADSRMTTTTYNQRFGVSSVCDANNNILYYQYDAVGRLIAVRDIEKNIIKTYEYNYLKVGNDEISKTFTKSCLSYQLGSEVLYTVFANTHFGLTKEEANNLALNDLNTNGPAQANSSSSGTCTTVYARLELNYWNQSSSYGEADVVIRFYSDQNCTQPLYVTNHAVTYTEHIESYDSWGNLTNSSTESNVVATGTEYVIGTNVLMYDHGNYYGSFYRSYYINDKPNYLIAY</sequence>
<proteinExistence type="predicted"/>
<dbReference type="OrthoDB" id="680656at2"/>
<dbReference type="Proteomes" id="UP000290204">
    <property type="component" value="Unassembled WGS sequence"/>
</dbReference>
<evidence type="ECO:0000256" key="1">
    <source>
        <dbReference type="SAM" id="SignalP"/>
    </source>
</evidence>
<comment type="caution">
    <text evidence="3">The sequence shown here is derived from an EMBL/GenBank/DDBJ whole genome shotgun (WGS) entry which is preliminary data.</text>
</comment>
<feature type="signal peptide" evidence="1">
    <location>
        <begin position="1"/>
        <end position="20"/>
    </location>
</feature>
<name>A0A4Q1CF87_9BACT</name>
<evidence type="ECO:0000313" key="4">
    <source>
        <dbReference type="Proteomes" id="UP000290204"/>
    </source>
</evidence>
<reference evidence="3 4" key="1">
    <citation type="submission" date="2019-01" db="EMBL/GenBank/DDBJ databases">
        <title>Lacibacter sp. strain TTM-7.</title>
        <authorList>
            <person name="Chen W.-M."/>
        </authorList>
    </citation>
    <scope>NUCLEOTIDE SEQUENCE [LARGE SCALE GENOMIC DNA]</scope>
    <source>
        <strain evidence="3 4">TTM-7</strain>
    </source>
</reference>
<evidence type="ECO:0000259" key="2">
    <source>
        <dbReference type="Pfam" id="PF19404"/>
    </source>
</evidence>
<dbReference type="RefSeq" id="WP_129132371.1">
    <property type="nucleotide sequence ID" value="NZ_SDHW01000006.1"/>
</dbReference>
<dbReference type="InterPro" id="IPR046020">
    <property type="entry name" value="DUF5977"/>
</dbReference>
<keyword evidence="1" id="KW-0732">Signal</keyword>
<keyword evidence="4" id="KW-1185">Reference proteome</keyword>